<evidence type="ECO:0000313" key="2">
    <source>
        <dbReference type="Proteomes" id="UP001165586"/>
    </source>
</evidence>
<feature type="non-terminal residue" evidence="1">
    <location>
        <position position="1"/>
    </location>
</feature>
<reference evidence="1" key="1">
    <citation type="submission" date="2022-08" db="EMBL/GenBank/DDBJ databases">
        <authorList>
            <person name="Deng Y."/>
            <person name="Han X.-F."/>
            <person name="Zhang Y.-Q."/>
        </authorList>
    </citation>
    <scope>NUCLEOTIDE SEQUENCE</scope>
    <source>
        <strain evidence="1">CPCC 203386</strain>
    </source>
</reference>
<name>A0ABT2HAA5_9MICO</name>
<dbReference type="RefSeq" id="WP_259543097.1">
    <property type="nucleotide sequence ID" value="NZ_JANLCJ010000249.1"/>
</dbReference>
<protein>
    <submittedName>
        <fullName evidence="1">Uncharacterized protein</fullName>
    </submittedName>
</protein>
<keyword evidence="2" id="KW-1185">Reference proteome</keyword>
<dbReference type="EMBL" id="JANLCJ010000249">
    <property type="protein sequence ID" value="MCS5736881.1"/>
    <property type="molecule type" value="Genomic_DNA"/>
</dbReference>
<accession>A0ABT2HAA5</accession>
<proteinExistence type="predicted"/>
<feature type="non-terminal residue" evidence="1">
    <location>
        <position position="285"/>
    </location>
</feature>
<gene>
    <name evidence="1" type="ORF">N1032_24430</name>
</gene>
<sequence>GDTLPESWDLKQVVKIDEFRKIQTSSGAAKAWKDRKENIFERLSKEKKAELEIKEREAQENHKKLVKGITNNFMETISLIDKLPVISFHEYMSKLQYDSERIRNQMEKIIDASIQRGETRNYIKTKNQRILVDAFYDGRLRSNIILQTFQQIADAEMIIKEQEHTPETIEQLETVKRCAVIWAKEIAENPKQKIVGFTHPLLNVVSNPYVWGTIPDENGNQWLCVWNKPTIDDITNGIKKDVSPLDIHNPKLYVEPPATVNSIFWGEETTPVKNWKTDGWRSTDA</sequence>
<organism evidence="1 2">
    <name type="scientific">Herbiconiux daphne</name>
    <dbReference type="NCBI Taxonomy" id="2970914"/>
    <lineage>
        <taxon>Bacteria</taxon>
        <taxon>Bacillati</taxon>
        <taxon>Actinomycetota</taxon>
        <taxon>Actinomycetes</taxon>
        <taxon>Micrococcales</taxon>
        <taxon>Microbacteriaceae</taxon>
        <taxon>Herbiconiux</taxon>
    </lineage>
</organism>
<comment type="caution">
    <text evidence="1">The sequence shown here is derived from an EMBL/GenBank/DDBJ whole genome shotgun (WGS) entry which is preliminary data.</text>
</comment>
<evidence type="ECO:0000313" key="1">
    <source>
        <dbReference type="EMBL" id="MCS5736881.1"/>
    </source>
</evidence>
<dbReference type="Proteomes" id="UP001165586">
    <property type="component" value="Unassembled WGS sequence"/>
</dbReference>